<dbReference type="AlphaFoldDB" id="A0A1C3ENP7"/>
<dbReference type="EMBL" id="LYDR01000039">
    <property type="protein sequence ID" value="ODA34861.1"/>
    <property type="molecule type" value="Genomic_DNA"/>
</dbReference>
<accession>A0A1C3ENP7</accession>
<dbReference type="STRING" id="1841610.A6X21_04205"/>
<name>A0A1C3ENP7_9PLAN</name>
<gene>
    <name evidence="1" type="ORF">A6X21_04205</name>
</gene>
<evidence type="ECO:0000313" key="2">
    <source>
        <dbReference type="Proteomes" id="UP000094828"/>
    </source>
</evidence>
<evidence type="ECO:0008006" key="3">
    <source>
        <dbReference type="Google" id="ProtNLM"/>
    </source>
</evidence>
<reference evidence="1 2" key="1">
    <citation type="submission" date="2016-05" db="EMBL/GenBank/DDBJ databases">
        <title>Genomic and physiological characterization of Planctopirus sp. isolated from fresh water lake.</title>
        <authorList>
            <person name="Subhash Y."/>
            <person name="Ramana C."/>
        </authorList>
    </citation>
    <scope>NUCLEOTIDE SEQUENCE [LARGE SCALE GENOMIC DNA]</scope>
    <source>
        <strain evidence="1 2">JC280</strain>
    </source>
</reference>
<keyword evidence="2" id="KW-1185">Reference proteome</keyword>
<sequence length="412" mass="45008">MAVAGEVSFMVFRAQSPFCSRAASQPGDAIKPSIYRVGLTLAALLLFTPLTWANDKTASLPDLVARIKSIGLKGEGYPAAVAAQKELSSQGPQALLPLLDAMEGASPLAVNWLAGALETIADRSLRAGAVGQEAGSGIPAAAFEKVVLDRTRSATPRLLAFEWLVKVDPAARDRLIPGMLDDPSADFRRMAVTRLIAAADASKDDAERLDLWKKGLSGATDEDQVKVLVDHLKSAGVTVDLARHFGYLLEWNLIGPFDNSGREGFAKTFPPEVSRDLAVPLQGREGEVKWDPFTSTDKMGEVNLIPIFKNYRDSLAYAVTNYKAAKAGPAQIRLTTPNAWKVWVNGKLVFARDEYHRGSMFDQYVIPVTLQEGHNEILLKICQNEQTEDWAQKWFFKVRITDNSGKAILPAE</sequence>
<evidence type="ECO:0000313" key="1">
    <source>
        <dbReference type="EMBL" id="ODA34861.1"/>
    </source>
</evidence>
<comment type="caution">
    <text evidence="1">The sequence shown here is derived from an EMBL/GenBank/DDBJ whole genome shotgun (WGS) entry which is preliminary data.</text>
</comment>
<protein>
    <recommendedName>
        <fullName evidence="3">HEAT repeat domain-containing protein</fullName>
    </recommendedName>
</protein>
<dbReference type="Proteomes" id="UP000094828">
    <property type="component" value="Unassembled WGS sequence"/>
</dbReference>
<proteinExistence type="predicted"/>
<organism evidence="1 2">
    <name type="scientific">Planctopirus hydrillae</name>
    <dbReference type="NCBI Taxonomy" id="1841610"/>
    <lineage>
        <taxon>Bacteria</taxon>
        <taxon>Pseudomonadati</taxon>
        <taxon>Planctomycetota</taxon>
        <taxon>Planctomycetia</taxon>
        <taxon>Planctomycetales</taxon>
        <taxon>Planctomycetaceae</taxon>
        <taxon>Planctopirus</taxon>
    </lineage>
</organism>